<evidence type="ECO:0000313" key="5">
    <source>
        <dbReference type="EMBL" id="OAE96526.1"/>
    </source>
</evidence>
<dbReference type="STRING" id="1505087.AYJ54_36625"/>
<gene>
    <name evidence="5" type="ORF">AYJ54_36625</name>
    <name evidence="4" type="ORF">AYJ54_37105</name>
    <name evidence="7" type="ORF">AYJ54_37925</name>
    <name evidence="6" type="ORF">AYJ54_45880</name>
</gene>
<dbReference type="OrthoDB" id="9774608at2"/>
<dbReference type="EMBL" id="LUUB01000011">
    <property type="protein sequence ID" value="OAF16659.1"/>
    <property type="molecule type" value="Genomic_DNA"/>
</dbReference>
<proteinExistence type="predicted"/>
<dbReference type="Pfam" id="PF01609">
    <property type="entry name" value="DDE_Tnp_1"/>
    <property type="match status" value="1"/>
</dbReference>
<keyword evidence="1" id="KW-0175">Coiled coil</keyword>
<evidence type="ECO:0000313" key="4">
    <source>
        <dbReference type="EMBL" id="OAE95913.1"/>
    </source>
</evidence>
<name>A0A176Z1J2_9BRAD</name>
<evidence type="ECO:0000313" key="6">
    <source>
        <dbReference type="EMBL" id="OAF13059.1"/>
    </source>
</evidence>
<organism evidence="6 8">
    <name type="scientific">Bradyrhizobium centrolobii</name>
    <dbReference type="NCBI Taxonomy" id="1505087"/>
    <lineage>
        <taxon>Bacteria</taxon>
        <taxon>Pseudomonadati</taxon>
        <taxon>Pseudomonadota</taxon>
        <taxon>Alphaproteobacteria</taxon>
        <taxon>Hyphomicrobiales</taxon>
        <taxon>Nitrobacteraceae</taxon>
        <taxon>Bradyrhizobium</taxon>
    </lineage>
</organism>
<sequence>MAGFVEGVDRGQSTLFPALLDDYVTEDNPVRAVDVFVDGLDLDKLGFVGVQPFETGRPGYHPGMMLKLYIYGYLNRVPSSRRLERECQRNIEMIWLTGQLAPDFKTIADFRKDNGKAIREVCREFVALCRKLDLLAAASVAIDGSKFKAVNARDKNFTEAKMKRRLERIDESIARYLSQLETADRHGDAVPAAKVERLKGKIEKLKEEIVRLTAINTEMMKSEDKQISLTDPDARSMATSGKDTGIVGYNVQIAVDTQHHLIVAHEVTNVGTDRHQLANMARQARDEMAVETLEAVADRGYYDGEEIRACEEADITVTLPKPMTSGAKAAGRFGKQDFVYVAADDVYRCPAGERLTDHYTNVEDGKILRRYWTGTCKTCALKAQCTTGTERRISRWEHEAVLEKVQDRLDHNPNAMGVRRQTAEHPFGTLKCWMGATHFLTKKLPKVATEMALNVLAYNMKRVMMIVGVAGLLEAMRA</sequence>
<evidence type="ECO:0000256" key="1">
    <source>
        <dbReference type="SAM" id="Coils"/>
    </source>
</evidence>
<feature type="domain" description="Transposase InsH N-terminal" evidence="3">
    <location>
        <begin position="20"/>
        <end position="112"/>
    </location>
</feature>
<protein>
    <submittedName>
        <fullName evidence="6">Transposase</fullName>
    </submittedName>
</protein>
<dbReference type="InterPro" id="IPR002559">
    <property type="entry name" value="Transposase_11"/>
</dbReference>
<feature type="domain" description="Transposase IS4-like" evidence="2">
    <location>
        <begin position="239"/>
        <end position="460"/>
    </location>
</feature>
<reference evidence="6 8" key="1">
    <citation type="submission" date="2016-03" db="EMBL/GenBank/DDBJ databases">
        <title>Draft Genome Sequence of the Strain BR 10245 (Bradyrhizobium sp.) isolated from nodules of Centrolobium paraense.</title>
        <authorList>
            <person name="Simoes-Araujo J.L.Sr."/>
            <person name="Barauna A.C."/>
            <person name="Silva K."/>
            <person name="Zilli J.E."/>
        </authorList>
    </citation>
    <scope>NUCLEOTIDE SEQUENCE [LARGE SCALE GENOMIC DNA]</scope>
    <source>
        <strain evidence="6 8">BR 10245</strain>
    </source>
</reference>
<accession>A0A176Z1J2</accession>
<dbReference type="PANTHER" id="PTHR33408">
    <property type="entry name" value="TRANSPOSASE"/>
    <property type="match status" value="1"/>
</dbReference>
<comment type="caution">
    <text evidence="6">The sequence shown here is derived from an EMBL/GenBank/DDBJ whole genome shotgun (WGS) entry which is preliminary data.</text>
</comment>
<evidence type="ECO:0000259" key="3">
    <source>
        <dbReference type="Pfam" id="PF05598"/>
    </source>
</evidence>
<dbReference type="AlphaFoldDB" id="A0A176Z1J2"/>
<dbReference type="Pfam" id="PF05598">
    <property type="entry name" value="DUF772"/>
    <property type="match status" value="1"/>
</dbReference>
<evidence type="ECO:0000313" key="7">
    <source>
        <dbReference type="EMBL" id="OAF16659.1"/>
    </source>
</evidence>
<dbReference type="EMBL" id="LUUB01000133">
    <property type="protein sequence ID" value="OAE95913.1"/>
    <property type="molecule type" value="Genomic_DNA"/>
</dbReference>
<feature type="coiled-coil region" evidence="1">
    <location>
        <begin position="195"/>
        <end position="222"/>
    </location>
</feature>
<evidence type="ECO:0000259" key="2">
    <source>
        <dbReference type="Pfam" id="PF01609"/>
    </source>
</evidence>
<evidence type="ECO:0000313" key="8">
    <source>
        <dbReference type="Proteomes" id="UP000076959"/>
    </source>
</evidence>
<dbReference type="EMBL" id="LUUB01000130">
    <property type="protein sequence ID" value="OAE96526.1"/>
    <property type="molecule type" value="Genomic_DNA"/>
</dbReference>
<dbReference type="InterPro" id="IPR047629">
    <property type="entry name" value="IS1182_transpos"/>
</dbReference>
<keyword evidence="8" id="KW-1185">Reference proteome</keyword>
<dbReference type="NCBIfam" id="NF033551">
    <property type="entry name" value="transpos_IS1182"/>
    <property type="match status" value="1"/>
</dbReference>
<dbReference type="EMBL" id="LUUB01000038">
    <property type="protein sequence ID" value="OAF13059.1"/>
    <property type="molecule type" value="Genomic_DNA"/>
</dbReference>
<dbReference type="RefSeq" id="WP_063696054.1">
    <property type="nucleotide sequence ID" value="NZ_LUUB01000011.1"/>
</dbReference>
<dbReference type="Proteomes" id="UP000076959">
    <property type="component" value="Unassembled WGS sequence"/>
</dbReference>
<dbReference type="InterPro" id="IPR008490">
    <property type="entry name" value="Transposase_InsH_N"/>
</dbReference>
<dbReference type="PANTHER" id="PTHR33408:SF2">
    <property type="entry name" value="TRANSPOSASE DDE DOMAIN-CONTAINING PROTEIN"/>
    <property type="match status" value="1"/>
</dbReference>